<dbReference type="Pfam" id="PF17803">
    <property type="entry name" value="Cadherin_4"/>
    <property type="match status" value="6"/>
</dbReference>
<keyword evidence="2" id="KW-1133">Transmembrane helix</keyword>
<dbReference type="SUPFAM" id="SSF69304">
    <property type="entry name" value="Tricorn protease N-terminal domain"/>
    <property type="match status" value="1"/>
</dbReference>
<feature type="domain" description="RapA2 cadherin-like" evidence="3">
    <location>
        <begin position="680"/>
        <end position="751"/>
    </location>
</feature>
<feature type="domain" description="RapA2 cadherin-like" evidence="3">
    <location>
        <begin position="782"/>
        <end position="847"/>
    </location>
</feature>
<dbReference type="PANTHER" id="PTHR24026">
    <property type="entry name" value="FAT ATYPICAL CADHERIN-RELATED"/>
    <property type="match status" value="1"/>
</dbReference>
<dbReference type="Proteomes" id="UP000231194">
    <property type="component" value="Unassembled WGS sequence"/>
</dbReference>
<feature type="domain" description="RapA2 cadherin-like" evidence="3">
    <location>
        <begin position="578"/>
        <end position="649"/>
    </location>
</feature>
<feature type="domain" description="RapA2 cadherin-like" evidence="3">
    <location>
        <begin position="374"/>
        <end position="445"/>
    </location>
</feature>
<keyword evidence="2" id="KW-0472">Membrane</keyword>
<feature type="domain" description="RapA2 cadherin-like" evidence="3">
    <location>
        <begin position="271"/>
        <end position="343"/>
    </location>
</feature>
<dbReference type="InterPro" id="IPR010221">
    <property type="entry name" value="VCBS_dom"/>
</dbReference>
<accession>A0A2M8RCW8</accession>
<keyword evidence="1" id="KW-0812">Transmembrane</keyword>
<comment type="caution">
    <text evidence="4">The sequence shown here is derived from an EMBL/GenBank/DDBJ whole genome shotgun (WGS) entry which is preliminary data.</text>
</comment>
<keyword evidence="5" id="KW-1185">Reference proteome</keyword>
<feature type="non-terminal residue" evidence="4">
    <location>
        <position position="847"/>
    </location>
</feature>
<dbReference type="RefSeq" id="WP_208639184.1">
    <property type="nucleotide sequence ID" value="NZ_PGVG01000005.1"/>
</dbReference>
<protein>
    <submittedName>
        <fullName evidence="4">Type I secretion protein</fullName>
    </submittedName>
</protein>
<feature type="domain" description="RapA2 cadherin-like" evidence="3">
    <location>
        <begin position="476"/>
        <end position="547"/>
    </location>
</feature>
<dbReference type="GO" id="GO:0007155">
    <property type="term" value="P:cell adhesion"/>
    <property type="evidence" value="ECO:0007669"/>
    <property type="project" value="UniProtKB-KW"/>
</dbReference>
<organism evidence="4 5">
    <name type="scientific">Bradyrhizobium forestalis</name>
    <dbReference type="NCBI Taxonomy" id="1419263"/>
    <lineage>
        <taxon>Bacteria</taxon>
        <taxon>Pseudomonadati</taxon>
        <taxon>Pseudomonadota</taxon>
        <taxon>Alphaproteobacteria</taxon>
        <taxon>Hyphomicrobiales</taxon>
        <taxon>Nitrobacteraceae</taxon>
        <taxon>Bradyrhizobium</taxon>
    </lineage>
</organism>
<evidence type="ECO:0000256" key="2">
    <source>
        <dbReference type="ARBA" id="ARBA00022989"/>
    </source>
</evidence>
<evidence type="ECO:0000259" key="3">
    <source>
        <dbReference type="Pfam" id="PF17803"/>
    </source>
</evidence>
<evidence type="ECO:0000313" key="5">
    <source>
        <dbReference type="Proteomes" id="UP000231194"/>
    </source>
</evidence>
<evidence type="ECO:0000256" key="1">
    <source>
        <dbReference type="ARBA" id="ARBA00022692"/>
    </source>
</evidence>
<dbReference type="NCBIfam" id="TIGR01965">
    <property type="entry name" value="VCBS_repeat"/>
    <property type="match status" value="8"/>
</dbReference>
<evidence type="ECO:0000313" key="4">
    <source>
        <dbReference type="EMBL" id="PJG55657.1"/>
    </source>
</evidence>
<dbReference type="AlphaFoldDB" id="A0A2M8RCW8"/>
<dbReference type="InterPro" id="IPR013783">
    <property type="entry name" value="Ig-like_fold"/>
</dbReference>
<dbReference type="Gene3D" id="2.60.40.10">
    <property type="entry name" value="Immunoglobulins"/>
    <property type="match status" value="6"/>
</dbReference>
<proteinExistence type="predicted"/>
<sequence>MATQTTGGGSTVSFGTTPQASTDIFSFTEDASNILILNVLANDLGGAAKTLFSLDDGTSASASTKTYAPADLLVKDVAYSSDAAGMAATGDRSALGARIWVAPDGTVHYDKGDINVQLQALATGQTLTDTFTYAIQLGNGTLSWATVTLQFNGANDSVLITSNPQSDAAIEDATATPALSSSQSAAGTISFNDADLSDTHSASFAAASSNSTALGTFSLDPVNEAANAANGSVQWHYNLNNAAAQYLAAGQTVTESFVVTIDDGHGSTATQTVTVTITGTNDLATVSSDSKSVTESDTATALNTSGQLIITDPDTGEAHVVAQSNVHGSYGDFTIDANGAWSYTGNGAHNELTAGQQVQDQFTVVSQDGTATGTVTVTITGSNDAATVSSDSKAVTEGDTAAALNTSGQLIITDLDTGEAHVVAQSNVHGSYGDFTIDANGAWSYTGNGAHNELTAGQQVQDQFTVTSQDGTASGTVTVTITGTNDAATVSSDSRSVTESDTAAALNTSGQLSITDPDTGQAHVVAQSNVHGTYGDFSIDANGAWSYTGNGAHNELTAGQEVQDQFTVASQDGTASGTVTVSITGSNDAATVSSDSKSVTEADTAAALSTSGQLSITDPDTGEAHVVAQTNAHGSYGDFSIDASGAWSYTGNGAHDELTAGQQVQDQFTATSQDGTATGTVTVTITGSNDAATVSSDSKSVTEGDAAAALNTSGQLIITDPDSGEAHVVTQTNVHGTYGDFSIDANGAWSYTGNGAHNELTAGQEVQDQFTVASQDGTASGTVTVSITGSNDAATVSSDSKSVTEADTAAALSTSGQLSITDPDTGEAHVVAQTNAHGSYGDFSIDA</sequence>
<dbReference type="GO" id="GO:0005886">
    <property type="term" value="C:plasma membrane"/>
    <property type="evidence" value="ECO:0007669"/>
    <property type="project" value="UniProtKB-SubCell"/>
</dbReference>
<gene>
    <name evidence="4" type="ORF">CVM73_08890</name>
</gene>
<dbReference type="InterPro" id="IPR040853">
    <property type="entry name" value="RapA2_cadherin-like"/>
</dbReference>
<dbReference type="PANTHER" id="PTHR24026:SF126">
    <property type="entry name" value="PROTOCADHERIN FAT 4"/>
    <property type="match status" value="1"/>
</dbReference>
<name>A0A2M8RCW8_9BRAD</name>
<dbReference type="EMBL" id="PGVG01000005">
    <property type="protein sequence ID" value="PJG55657.1"/>
    <property type="molecule type" value="Genomic_DNA"/>
</dbReference>
<reference evidence="4 5" key="1">
    <citation type="submission" date="2017-11" db="EMBL/GenBank/DDBJ databases">
        <title>Bradyrhizobium forestalis sp. nov., an efficient nitrogen-fixing bacterium isolated from nodules of forest legume species in the Amazon.</title>
        <authorList>
            <person name="Costa E.M."/>
            <person name="Guimaraes A."/>
            <person name="Carvalho T.S."/>
            <person name="Rodrigues T.L."/>
            <person name="Ribeiro P.R.A."/>
            <person name="Lebbe L."/>
            <person name="Willems A."/>
            <person name="Moreira F.M.S."/>
        </authorList>
    </citation>
    <scope>NUCLEOTIDE SEQUENCE [LARGE SCALE GENOMIC DNA]</scope>
    <source>
        <strain evidence="4 5">INPA54B</strain>
    </source>
</reference>